<organism evidence="2 3">
    <name type="scientific">Prosthecodimorpha hirschii</name>
    <dbReference type="NCBI Taxonomy" id="665126"/>
    <lineage>
        <taxon>Bacteria</taxon>
        <taxon>Pseudomonadati</taxon>
        <taxon>Pseudomonadota</taxon>
        <taxon>Alphaproteobacteria</taxon>
        <taxon>Hyphomicrobiales</taxon>
        <taxon>Ancalomicrobiaceae</taxon>
        <taxon>Prosthecodimorpha</taxon>
    </lineage>
</organism>
<accession>A0A0P6VYW5</accession>
<evidence type="ECO:0000313" key="2">
    <source>
        <dbReference type="EMBL" id="KPL50884.1"/>
    </source>
</evidence>
<proteinExistence type="predicted"/>
<dbReference type="EMBL" id="LJYW01000001">
    <property type="protein sequence ID" value="KPL50884.1"/>
    <property type="molecule type" value="Genomic_DNA"/>
</dbReference>
<evidence type="ECO:0000259" key="1">
    <source>
        <dbReference type="Pfam" id="PF01755"/>
    </source>
</evidence>
<dbReference type="STRING" id="665126.ABB55_00460"/>
<dbReference type="InterPro" id="IPR002654">
    <property type="entry name" value="Glyco_trans_25"/>
</dbReference>
<dbReference type="RefSeq" id="WP_054357047.1">
    <property type="nucleotide sequence ID" value="NZ_LJYW01000001.1"/>
</dbReference>
<keyword evidence="3" id="KW-1185">Reference proteome</keyword>
<name>A0A0P6VYW5_9HYPH</name>
<gene>
    <name evidence="2" type="ORF">ABB55_00460</name>
</gene>
<dbReference type="Pfam" id="PF01755">
    <property type="entry name" value="Glyco_transf_25"/>
    <property type="match status" value="1"/>
</dbReference>
<feature type="domain" description="Glycosyl transferase family 25" evidence="1">
    <location>
        <begin position="1"/>
        <end position="174"/>
    </location>
</feature>
<sequence length="277" mass="30654">MIPAYVINLKLRTDRAERIGRVFGDLGIDYQRVDAVPAAEIGAELHRTWTRPGHDRPIGVGHVACFLSHMRAWQAIAAAPHRYGVVFEDDVIVAPDLVDLLSRDDWIPDGADVVKLETKVTRETRIDRRISGACGQRKVHRLRGKHLGAAGYILARQTAARLLQADLPKYPVDRVLFHETEGYLAQFNIHQVVPGLCIQGSVLARLEKRSPEREFVSDIAYLTRSDRVGPKPAAAAEAGRRHRLGGLPRLRVSLARLGYGLGLLLQGQRGGAIPFVP</sequence>
<dbReference type="CDD" id="cd06532">
    <property type="entry name" value="Glyco_transf_25"/>
    <property type="match status" value="1"/>
</dbReference>
<reference evidence="2 3" key="2">
    <citation type="submission" date="2015-10" db="EMBL/GenBank/DDBJ databases">
        <title>Draft Genome Sequence of Prosthecomicrobium hirschii ATCC 27832.</title>
        <authorList>
            <person name="Daniel J."/>
            <person name="Givan S.A."/>
            <person name="Brun Y.V."/>
            <person name="Brown P.J."/>
        </authorList>
    </citation>
    <scope>NUCLEOTIDE SEQUENCE [LARGE SCALE GENOMIC DNA]</scope>
    <source>
        <strain evidence="2 3">16</strain>
    </source>
</reference>
<comment type="caution">
    <text evidence="2">The sequence shown here is derived from an EMBL/GenBank/DDBJ whole genome shotgun (WGS) entry which is preliminary data.</text>
</comment>
<dbReference type="Proteomes" id="UP000048984">
    <property type="component" value="Unassembled WGS sequence"/>
</dbReference>
<evidence type="ECO:0000313" key="3">
    <source>
        <dbReference type="Proteomes" id="UP000048984"/>
    </source>
</evidence>
<protein>
    <recommendedName>
        <fullName evidence="1">Glycosyl transferase family 25 domain-containing protein</fullName>
    </recommendedName>
</protein>
<reference evidence="2 3" key="1">
    <citation type="submission" date="2015-09" db="EMBL/GenBank/DDBJ databases">
        <authorList>
            <person name="Jackson K.R."/>
            <person name="Lunt B.L."/>
            <person name="Fisher J.N.B."/>
            <person name="Gardner A.V."/>
            <person name="Bailey M.E."/>
            <person name="Deus L.M."/>
            <person name="Earl A.S."/>
            <person name="Gibby P.D."/>
            <person name="Hartmann K.A."/>
            <person name="Liu J.E."/>
            <person name="Manci A.M."/>
            <person name="Nielsen D.A."/>
            <person name="Solomon M.B."/>
            <person name="Breakwell D.P."/>
            <person name="Burnett S.H."/>
            <person name="Grose J.H."/>
        </authorList>
    </citation>
    <scope>NUCLEOTIDE SEQUENCE [LARGE SCALE GENOMIC DNA]</scope>
    <source>
        <strain evidence="2 3">16</strain>
    </source>
</reference>
<dbReference type="AlphaFoldDB" id="A0A0P6VYW5"/>